<keyword evidence="2" id="KW-1185">Reference proteome</keyword>
<dbReference type="STRING" id="177439.DP0387"/>
<protein>
    <recommendedName>
        <fullName evidence="3">TIGR02646 family protein</fullName>
    </recommendedName>
</protein>
<dbReference type="Gene3D" id="1.10.30.50">
    <property type="match status" value="1"/>
</dbReference>
<organism evidence="1 2">
    <name type="scientific">Desulfotalea psychrophila (strain LSv54 / DSM 12343)</name>
    <dbReference type="NCBI Taxonomy" id="177439"/>
    <lineage>
        <taxon>Bacteria</taxon>
        <taxon>Pseudomonadati</taxon>
        <taxon>Thermodesulfobacteriota</taxon>
        <taxon>Desulfobulbia</taxon>
        <taxon>Desulfobulbales</taxon>
        <taxon>Desulfocapsaceae</taxon>
        <taxon>Desulfotalea</taxon>
    </lineage>
</organism>
<evidence type="ECO:0008006" key="3">
    <source>
        <dbReference type="Google" id="ProtNLM"/>
    </source>
</evidence>
<evidence type="ECO:0000313" key="2">
    <source>
        <dbReference type="Proteomes" id="UP000000602"/>
    </source>
</evidence>
<dbReference type="NCBIfam" id="TIGR02646">
    <property type="entry name" value="retron system putative HNH endonuclease"/>
    <property type="match status" value="1"/>
</dbReference>
<dbReference type="KEGG" id="dps:DP0387"/>
<dbReference type="InterPro" id="IPR053575">
    <property type="entry name" value="Retron_Ec78_HNH_endo"/>
</dbReference>
<dbReference type="Proteomes" id="UP000000602">
    <property type="component" value="Chromosome"/>
</dbReference>
<sequence>MKKIIKGEEPTFLREYHQAHFTDSWEKYRKNGDRRNQVQEQIRRDQGGLCAYCEIDLRRADTLSSADFRVEHFHPKSDNGADHNWGLDWQNLLGCCHGGSQRDVIDGKRRFTSPDYSCDVPKDRENFDEVILNPLLLPASPNLFTYSRTTGRMEVHINNCIRAGVDVEKAQNTIDSLRLNAKRLTDLRRPVLLHLNRQYNRLVSQGFSAVDARRRLARAILRRNKVGNWPAFFSAIRAYLGKQAEEHLERIGYDG</sequence>
<proteinExistence type="predicted"/>
<reference evidence="2" key="1">
    <citation type="journal article" date="2004" name="Environ. Microbiol.">
        <title>The genome of Desulfotalea psychrophila, a sulfate-reducing bacterium from permanently cold Arctic sediments.</title>
        <authorList>
            <person name="Rabus R."/>
            <person name="Ruepp A."/>
            <person name="Frickey T."/>
            <person name="Rattei T."/>
            <person name="Fartmann B."/>
            <person name="Stark M."/>
            <person name="Bauer M."/>
            <person name="Zibat A."/>
            <person name="Lombardot T."/>
            <person name="Becker I."/>
            <person name="Amann J."/>
            <person name="Gellner K."/>
            <person name="Teeling H."/>
            <person name="Leuschner W.D."/>
            <person name="Gloeckner F.-O."/>
            <person name="Lupas A.N."/>
            <person name="Amann R."/>
            <person name="Klenk H.-P."/>
        </authorList>
    </citation>
    <scope>NUCLEOTIDE SEQUENCE [LARGE SCALE GENOMIC DNA]</scope>
    <source>
        <strain evidence="2">DSM 12343 / LSv54</strain>
    </source>
</reference>
<dbReference type="NCBIfam" id="NF041761">
    <property type="entry name" value="PtuB"/>
    <property type="match status" value="1"/>
</dbReference>
<accession>Q6ARA8</accession>
<dbReference type="RefSeq" id="WP_011187632.1">
    <property type="nucleotide sequence ID" value="NC_006138.1"/>
</dbReference>
<evidence type="ECO:0000313" key="1">
    <source>
        <dbReference type="EMBL" id="CAG35116.1"/>
    </source>
</evidence>
<dbReference type="EMBL" id="CR522870">
    <property type="protein sequence ID" value="CAG35116.1"/>
    <property type="molecule type" value="Genomic_DNA"/>
</dbReference>
<dbReference type="AlphaFoldDB" id="Q6ARA8"/>
<name>Q6ARA8_DESPS</name>
<dbReference type="HOGENOM" id="CLU_092819_0_0_7"/>
<gene>
    <name evidence="1" type="ordered locus">DP0387</name>
</gene>
<dbReference type="InterPro" id="IPR013467">
    <property type="entry name" value="HNH78-like"/>
</dbReference>
<dbReference type="OrthoDB" id="8617719at2"/>
<dbReference type="eggNOG" id="COG1403">
    <property type="taxonomic scope" value="Bacteria"/>
</dbReference>